<sequence length="133" mass="15355">LVTPRHAVQEPWNTAAVRKWCRDSGERLFIIHAEDRISGRPLTLRERYAQAVRDKRDREEHRKRLPETIEIARGMKVMVTTNIQTDLDVANGSRGEIVDFVLHPDKPPLTDGGVMELKYMPVYLLVKLARTRA</sequence>
<protein>
    <submittedName>
        <fullName evidence="1">Uncharacterized protein</fullName>
    </submittedName>
</protein>
<evidence type="ECO:0000313" key="1">
    <source>
        <dbReference type="EMBL" id="OCH84311.1"/>
    </source>
</evidence>
<name>A0A8E2DEV5_9APHY</name>
<feature type="non-terminal residue" evidence="1">
    <location>
        <position position="133"/>
    </location>
</feature>
<evidence type="ECO:0000313" key="2">
    <source>
        <dbReference type="Proteomes" id="UP000250043"/>
    </source>
</evidence>
<keyword evidence="2" id="KW-1185">Reference proteome</keyword>
<organism evidence="1 2">
    <name type="scientific">Obba rivulosa</name>
    <dbReference type="NCBI Taxonomy" id="1052685"/>
    <lineage>
        <taxon>Eukaryota</taxon>
        <taxon>Fungi</taxon>
        <taxon>Dikarya</taxon>
        <taxon>Basidiomycota</taxon>
        <taxon>Agaricomycotina</taxon>
        <taxon>Agaricomycetes</taxon>
        <taxon>Polyporales</taxon>
        <taxon>Gelatoporiaceae</taxon>
        <taxon>Obba</taxon>
    </lineage>
</organism>
<dbReference type="AlphaFoldDB" id="A0A8E2DEV5"/>
<accession>A0A8E2DEV5</accession>
<proteinExistence type="predicted"/>
<dbReference type="Proteomes" id="UP000250043">
    <property type="component" value="Unassembled WGS sequence"/>
</dbReference>
<feature type="non-terminal residue" evidence="1">
    <location>
        <position position="1"/>
    </location>
</feature>
<dbReference type="EMBL" id="KV722691">
    <property type="protein sequence ID" value="OCH84311.1"/>
    <property type="molecule type" value="Genomic_DNA"/>
</dbReference>
<reference evidence="1 2" key="1">
    <citation type="submission" date="2016-07" db="EMBL/GenBank/DDBJ databases">
        <title>Draft genome of the white-rot fungus Obba rivulosa 3A-2.</title>
        <authorList>
            <consortium name="DOE Joint Genome Institute"/>
            <person name="Miettinen O."/>
            <person name="Riley R."/>
            <person name="Acob R."/>
            <person name="Barry K."/>
            <person name="Cullen D."/>
            <person name="De Vries R."/>
            <person name="Hainaut M."/>
            <person name="Hatakka A."/>
            <person name="Henrissat B."/>
            <person name="Hilden K."/>
            <person name="Kuo R."/>
            <person name="Labutti K."/>
            <person name="Lipzen A."/>
            <person name="Makela M.R."/>
            <person name="Sandor L."/>
            <person name="Spatafora J.W."/>
            <person name="Grigoriev I.V."/>
            <person name="Hibbett D.S."/>
        </authorList>
    </citation>
    <scope>NUCLEOTIDE SEQUENCE [LARGE SCALE GENOMIC DNA]</scope>
    <source>
        <strain evidence="1 2">3A-2</strain>
    </source>
</reference>
<gene>
    <name evidence="1" type="ORF">OBBRIDRAFT_708034</name>
</gene>
<dbReference type="OrthoDB" id="2986975at2759"/>